<dbReference type="InterPro" id="IPR010359">
    <property type="entry name" value="IrrE_HExxH"/>
</dbReference>
<evidence type="ECO:0000259" key="1">
    <source>
        <dbReference type="Pfam" id="PF06114"/>
    </source>
</evidence>
<evidence type="ECO:0000313" key="3">
    <source>
        <dbReference type="Proteomes" id="UP000323732"/>
    </source>
</evidence>
<dbReference type="RefSeq" id="WP_148949037.1">
    <property type="nucleotide sequence ID" value="NZ_VTES01000001.1"/>
</dbReference>
<dbReference type="Gene3D" id="1.10.10.2910">
    <property type="match status" value="1"/>
</dbReference>
<comment type="caution">
    <text evidence="2">The sequence shown here is derived from an EMBL/GenBank/DDBJ whole genome shotgun (WGS) entry which is preliminary data.</text>
</comment>
<dbReference type="Pfam" id="PF06114">
    <property type="entry name" value="Peptidase_M78"/>
    <property type="match status" value="1"/>
</dbReference>
<sequence length="342" mass="39799">MNFPHKARFSKVLKRVNDFFIKENIDNFPIDPFSIIKTNNWGVISYSELAKEHGVNVSEIVSAFQSEDGYTIYDGSNFTIAYNDTVQSNGRIRFTLMHEIGHIYMGHLIEFDETILRRSTLTEEKYKVLEQEANTFARNSLAPATVVRRLNLRTEMDIIHYFDISQQAAKVRLESIILDLRAIVGSVTRFQLNHFNNFINRYLNIRYCFHCYHSFKHPEPTHCPVCGRNDLKDRKGFFVMNYESYIVDEIGRAIQCPVCDNEELMYDGDHCKICGTFLVNKCADTEKVDDYTGLYYKSESCHTTLDGNARFCVKCGNESTYHQLELLDDWKKEKEAKEALPF</sequence>
<organism evidence="2 3">
    <name type="scientific">Bacillus infantis</name>
    <dbReference type="NCBI Taxonomy" id="324767"/>
    <lineage>
        <taxon>Bacteria</taxon>
        <taxon>Bacillati</taxon>
        <taxon>Bacillota</taxon>
        <taxon>Bacilli</taxon>
        <taxon>Bacillales</taxon>
        <taxon>Bacillaceae</taxon>
        <taxon>Bacillus</taxon>
    </lineage>
</organism>
<dbReference type="Proteomes" id="UP000323732">
    <property type="component" value="Unassembled WGS sequence"/>
</dbReference>
<protein>
    <submittedName>
        <fullName evidence="2">ImmA/IrrE family metallo-endopeptidase</fullName>
    </submittedName>
</protein>
<feature type="domain" description="IrrE N-terminal-like" evidence="1">
    <location>
        <begin position="51"/>
        <end position="173"/>
    </location>
</feature>
<accession>A0A5D4SSI2</accession>
<dbReference type="AlphaFoldDB" id="A0A5D4SSI2"/>
<proteinExistence type="predicted"/>
<evidence type="ECO:0000313" key="2">
    <source>
        <dbReference type="EMBL" id="TYS66335.1"/>
    </source>
</evidence>
<gene>
    <name evidence="2" type="ORF">FZD47_02280</name>
</gene>
<reference evidence="2 3" key="1">
    <citation type="submission" date="2019-08" db="EMBL/GenBank/DDBJ databases">
        <title>Bacillus genomes from the desert of Cuatro Cienegas, Coahuila.</title>
        <authorList>
            <person name="Olmedo-Alvarez G."/>
        </authorList>
    </citation>
    <scope>NUCLEOTIDE SEQUENCE [LARGE SCALE GENOMIC DNA]</scope>
    <source>
        <strain evidence="2 3">CH37_1T</strain>
    </source>
</reference>
<name>A0A5D4SSI2_9BACI</name>
<dbReference type="EMBL" id="VTES01000001">
    <property type="protein sequence ID" value="TYS66335.1"/>
    <property type="molecule type" value="Genomic_DNA"/>
</dbReference>